<evidence type="ECO:0000259" key="5">
    <source>
        <dbReference type="Pfam" id="PF00156"/>
    </source>
</evidence>
<dbReference type="InterPro" id="IPR050137">
    <property type="entry name" value="PyrR_bifunctional"/>
</dbReference>
<dbReference type="GO" id="GO:0006355">
    <property type="term" value="P:regulation of DNA-templated transcription"/>
    <property type="evidence" value="ECO:0007669"/>
    <property type="project" value="UniProtKB-UniRule"/>
</dbReference>
<evidence type="ECO:0000313" key="6">
    <source>
        <dbReference type="EMBL" id="OPZ91731.1"/>
    </source>
</evidence>
<gene>
    <name evidence="4 6" type="primary">pyrR</name>
    <name evidence="6" type="ORF">BWY73_01016</name>
</gene>
<dbReference type="Pfam" id="PF00156">
    <property type="entry name" value="Pribosyltran"/>
    <property type="match status" value="1"/>
</dbReference>
<dbReference type="CDD" id="cd06223">
    <property type="entry name" value="PRTases_typeI"/>
    <property type="match status" value="1"/>
</dbReference>
<comment type="function">
    <text evidence="4">Also displays a weak uracil phosphoribosyltransferase activity which is not physiologically significant.</text>
</comment>
<dbReference type="NCBIfam" id="NF003545">
    <property type="entry name" value="PRK05205.1-1"/>
    <property type="match status" value="1"/>
</dbReference>
<proteinExistence type="inferred from homology"/>
<dbReference type="Gene3D" id="3.40.50.2020">
    <property type="match status" value="1"/>
</dbReference>
<dbReference type="EC" id="2.4.2.9" evidence="4"/>
<evidence type="ECO:0000256" key="4">
    <source>
        <dbReference type="HAMAP-Rule" id="MF_01219"/>
    </source>
</evidence>
<reference evidence="6" key="1">
    <citation type="submission" date="2017-02" db="EMBL/GenBank/DDBJ databases">
        <title>Delving into the versatile metabolic prowess of the omnipresent phylum Bacteroidetes.</title>
        <authorList>
            <person name="Nobu M.K."/>
            <person name="Mei R."/>
            <person name="Narihiro T."/>
            <person name="Kuroda K."/>
            <person name="Liu W.-T."/>
        </authorList>
    </citation>
    <scope>NUCLEOTIDE SEQUENCE</scope>
    <source>
        <strain evidence="6">ADurb.Bin417</strain>
    </source>
</reference>
<feature type="domain" description="Phosphoribosyltransferase" evidence="5">
    <location>
        <begin position="13"/>
        <end position="144"/>
    </location>
</feature>
<protein>
    <recommendedName>
        <fullName evidence="4">Bifunctional protein PyrR</fullName>
    </recommendedName>
    <domain>
        <recommendedName>
            <fullName evidence="4">Pyrimidine operon regulatory protein</fullName>
        </recommendedName>
    </domain>
    <domain>
        <recommendedName>
            <fullName evidence="4">Uracil phosphoribosyltransferase</fullName>
            <shortName evidence="4">UPRTase</shortName>
            <ecNumber evidence="4">2.4.2.9</ecNumber>
        </recommendedName>
    </domain>
</protein>
<dbReference type="InterPro" id="IPR023050">
    <property type="entry name" value="PyrR"/>
</dbReference>
<comment type="similarity">
    <text evidence="1 4">Belongs to the purine/pyrimidine phosphoribosyltransferase family. PyrR subfamily.</text>
</comment>
<organism evidence="6">
    <name type="scientific">candidate division TA06 bacterium ADurb.Bin417</name>
    <dbReference type="NCBI Taxonomy" id="1852828"/>
    <lineage>
        <taxon>Bacteria</taxon>
        <taxon>Bacteria division TA06</taxon>
    </lineage>
</organism>
<comment type="catalytic activity">
    <reaction evidence="4">
        <text>UMP + diphosphate = 5-phospho-alpha-D-ribose 1-diphosphate + uracil</text>
        <dbReference type="Rhea" id="RHEA:13017"/>
        <dbReference type="ChEBI" id="CHEBI:17568"/>
        <dbReference type="ChEBI" id="CHEBI:33019"/>
        <dbReference type="ChEBI" id="CHEBI:57865"/>
        <dbReference type="ChEBI" id="CHEBI:58017"/>
        <dbReference type="EC" id="2.4.2.9"/>
    </reaction>
</comment>
<dbReference type="SUPFAM" id="SSF53271">
    <property type="entry name" value="PRTase-like"/>
    <property type="match status" value="1"/>
</dbReference>
<dbReference type="InterPro" id="IPR000836">
    <property type="entry name" value="PRTase_dom"/>
</dbReference>
<comment type="caution">
    <text evidence="6">The sequence shown here is derived from an EMBL/GenBank/DDBJ whole genome shotgun (WGS) entry which is preliminary data.</text>
</comment>
<dbReference type="InterPro" id="IPR029057">
    <property type="entry name" value="PRTase-like"/>
</dbReference>
<dbReference type="PANTHER" id="PTHR11608">
    <property type="entry name" value="BIFUNCTIONAL PROTEIN PYRR"/>
    <property type="match status" value="1"/>
</dbReference>
<sequence>MEKKIEVIGEAEIGKLINQLSESVSRTLNLENLAILGIRRRGVELALRLQKRLEKPGRKIPLGILDITLYRDDLSSVDVQPLVRGTSIPFDLTGRDILLVDDVLYTGRTIRAALTQLVDFGRPRSVKLLTLIDRDHRELPIQPDFTGRFVEAAAGEFIEVRLREVDGEDKVLLITRPDRAS</sequence>
<dbReference type="HAMAP" id="MF_01219">
    <property type="entry name" value="PyrR"/>
    <property type="match status" value="1"/>
</dbReference>
<keyword evidence="4" id="KW-0328">Glycosyltransferase</keyword>
<accession>A0A1V5MFZ2</accession>
<name>A0A1V5MFZ2_UNCT6</name>
<keyword evidence="4" id="KW-0808">Transferase</keyword>
<dbReference type="EMBL" id="MWAK01000153">
    <property type="protein sequence ID" value="OPZ91731.1"/>
    <property type="molecule type" value="Genomic_DNA"/>
</dbReference>
<keyword evidence="3 4" id="KW-0804">Transcription</keyword>
<evidence type="ECO:0000256" key="3">
    <source>
        <dbReference type="ARBA" id="ARBA00023163"/>
    </source>
</evidence>
<dbReference type="AlphaFoldDB" id="A0A1V5MFZ2"/>
<evidence type="ECO:0000256" key="2">
    <source>
        <dbReference type="ARBA" id="ARBA00023015"/>
    </source>
</evidence>
<dbReference type="GO" id="GO:0004845">
    <property type="term" value="F:uracil phosphoribosyltransferase activity"/>
    <property type="evidence" value="ECO:0007669"/>
    <property type="project" value="UniProtKB-UniRule"/>
</dbReference>
<dbReference type="PANTHER" id="PTHR11608:SF0">
    <property type="entry name" value="BIFUNCTIONAL PROTEIN PYRR"/>
    <property type="match status" value="1"/>
</dbReference>
<keyword evidence="2 4" id="KW-0805">Transcription regulation</keyword>
<dbReference type="NCBIfam" id="NF003549">
    <property type="entry name" value="PRK05205.1-5"/>
    <property type="match status" value="1"/>
</dbReference>
<dbReference type="FunFam" id="3.40.50.2020:FF:000020">
    <property type="entry name" value="Bifunctional protein PyrR"/>
    <property type="match status" value="1"/>
</dbReference>
<feature type="short sequence motif" description="PRPP-binding" evidence="4">
    <location>
        <begin position="97"/>
        <end position="109"/>
    </location>
</feature>
<evidence type="ECO:0000256" key="1">
    <source>
        <dbReference type="ARBA" id="ARBA00005565"/>
    </source>
</evidence>
<comment type="function">
    <text evidence="4">Regulates the transcription of the pyrimidine nucleotide (pyr) operon in response to exogenous pyrimidines.</text>
</comment>
<dbReference type="Proteomes" id="UP000485484">
    <property type="component" value="Unassembled WGS sequence"/>
</dbReference>